<feature type="non-terminal residue" evidence="1">
    <location>
        <position position="1"/>
    </location>
</feature>
<evidence type="ECO:0000313" key="1">
    <source>
        <dbReference type="EMBL" id="CAG8754955.1"/>
    </source>
</evidence>
<evidence type="ECO:0000313" key="2">
    <source>
        <dbReference type="Proteomes" id="UP000789396"/>
    </source>
</evidence>
<dbReference type="AlphaFoldDB" id="A0A9N9NT59"/>
<feature type="non-terminal residue" evidence="1">
    <location>
        <position position="324"/>
    </location>
</feature>
<keyword evidence="2" id="KW-1185">Reference proteome</keyword>
<dbReference type="EMBL" id="CAJVPZ010038119">
    <property type="protein sequence ID" value="CAG8754955.1"/>
    <property type="molecule type" value="Genomic_DNA"/>
</dbReference>
<proteinExistence type="predicted"/>
<organism evidence="1 2">
    <name type="scientific">Racocetra fulgida</name>
    <dbReference type="NCBI Taxonomy" id="60492"/>
    <lineage>
        <taxon>Eukaryota</taxon>
        <taxon>Fungi</taxon>
        <taxon>Fungi incertae sedis</taxon>
        <taxon>Mucoromycota</taxon>
        <taxon>Glomeromycotina</taxon>
        <taxon>Glomeromycetes</taxon>
        <taxon>Diversisporales</taxon>
        <taxon>Gigasporaceae</taxon>
        <taxon>Racocetra</taxon>
    </lineage>
</organism>
<gene>
    <name evidence="1" type="ORF">RFULGI_LOCUS13880</name>
</gene>
<protein>
    <submittedName>
        <fullName evidence="1">17566_t:CDS:1</fullName>
    </submittedName>
</protein>
<dbReference type="Proteomes" id="UP000789396">
    <property type="component" value="Unassembled WGS sequence"/>
</dbReference>
<sequence length="324" mass="37175">TVIEKDRKDIFDGPVTVFEKDRKDIFDGPVTVIEKDFKQLPKPTNVNMKKESDRLTVSYQPITLSEGLNIFEGYKVNLYDIQKPDKAIAESQIIKKITSSYYEFNLKEIEFEEDQDYRAEVHAVVSTDQAISSFPEKSTRTMRSLPFPRNIQITAKNDKSNEQIFVVSCDFSSKIQTYKLGVENTKTGKTIEKTINIQSQDKIDQELSPDNSDLLESPDSSKKVKFRAFAQAIGDDDQLDSKIVKSDSTVAQYAAPQNVDFSYRYDEILNHEFTVTFEEPEFAEEPEKGYYEIQVVQVGNNKFIGKEETDKKVKVVLYVKQLDV</sequence>
<comment type="caution">
    <text evidence="1">The sequence shown here is derived from an EMBL/GenBank/DDBJ whole genome shotgun (WGS) entry which is preliminary data.</text>
</comment>
<accession>A0A9N9NT59</accession>
<name>A0A9N9NT59_9GLOM</name>
<reference evidence="1" key="1">
    <citation type="submission" date="2021-06" db="EMBL/GenBank/DDBJ databases">
        <authorList>
            <person name="Kallberg Y."/>
            <person name="Tangrot J."/>
            <person name="Rosling A."/>
        </authorList>
    </citation>
    <scope>NUCLEOTIDE SEQUENCE</scope>
    <source>
        <strain evidence="1">IN212</strain>
    </source>
</reference>
<dbReference type="OrthoDB" id="2440631at2759"/>